<gene>
    <name evidence="4" type="ORF">A2946_01890</name>
</gene>
<keyword evidence="1" id="KW-0732">Signal</keyword>
<dbReference type="Gene3D" id="3.60.21.10">
    <property type="match status" value="1"/>
</dbReference>
<dbReference type="AlphaFoldDB" id="A0A1G2CMX9"/>
<evidence type="ECO:0000313" key="4">
    <source>
        <dbReference type="EMBL" id="OGZ02709.1"/>
    </source>
</evidence>
<feature type="compositionally biased region" description="Pro residues" evidence="2">
    <location>
        <begin position="19"/>
        <end position="33"/>
    </location>
</feature>
<feature type="compositionally biased region" description="Low complexity" evidence="2">
    <location>
        <begin position="9"/>
        <end position="18"/>
    </location>
</feature>
<accession>A0A1G2CMX9</accession>
<sequence>MACGGGSNSPTAPGLPSSSPTPTPTPTPSPTPTPLVLAPIPEGAGKLVKRMFLVGDTGYCPDLRGTREIAAYLRKDVTADDIIVLLGDLGYESEGFSNEIAQCLGEIYGDEFFTIIYPVLGNHEYYRTKAAFYFNYFKERAHPETNGYYAVLIGDSWLTLMLNSNSDYVDTSATSPQYRFVKDTLDAHPTRNVVAFWHHPVVSSGQNGDQSAMWDIWKLLVDRHADVVVAAHDHLYELFGLLNRDRQPASQTAGPARTRFVIAGTGGAVLYRFVTVKPGSEKQIAGKFGVLRLELFENAYRWAFYSTDGELLDTGAELCRR</sequence>
<dbReference type="InterPro" id="IPR029052">
    <property type="entry name" value="Metallo-depent_PP-like"/>
</dbReference>
<dbReference type="Pfam" id="PF00149">
    <property type="entry name" value="Metallophos"/>
    <property type="match status" value="1"/>
</dbReference>
<dbReference type="InterPro" id="IPR004843">
    <property type="entry name" value="Calcineurin-like_PHP"/>
</dbReference>
<dbReference type="PANTHER" id="PTHR22953">
    <property type="entry name" value="ACID PHOSPHATASE RELATED"/>
    <property type="match status" value="1"/>
</dbReference>
<reference evidence="4 5" key="1">
    <citation type="journal article" date="2016" name="Nat. Commun.">
        <title>Thousands of microbial genomes shed light on interconnected biogeochemical processes in an aquifer system.</title>
        <authorList>
            <person name="Anantharaman K."/>
            <person name="Brown C.T."/>
            <person name="Hug L.A."/>
            <person name="Sharon I."/>
            <person name="Castelle C.J."/>
            <person name="Probst A.J."/>
            <person name="Thomas B.C."/>
            <person name="Singh A."/>
            <person name="Wilkins M.J."/>
            <person name="Karaoz U."/>
            <person name="Brodie E.L."/>
            <person name="Williams K.H."/>
            <person name="Hubbard S.S."/>
            <person name="Banfield J.F."/>
        </authorList>
    </citation>
    <scope>NUCLEOTIDE SEQUENCE [LARGE SCALE GENOMIC DNA]</scope>
</reference>
<dbReference type="EMBL" id="MHLB01000003">
    <property type="protein sequence ID" value="OGZ02709.1"/>
    <property type="molecule type" value="Genomic_DNA"/>
</dbReference>
<organism evidence="4 5">
    <name type="scientific">Candidatus Liptonbacteria bacterium RIFCSPLOWO2_01_FULL_53_13</name>
    <dbReference type="NCBI Taxonomy" id="1798651"/>
    <lineage>
        <taxon>Bacteria</taxon>
        <taxon>Candidatus Liptoniibacteriota</taxon>
    </lineage>
</organism>
<proteinExistence type="predicted"/>
<dbReference type="Proteomes" id="UP000178348">
    <property type="component" value="Unassembled WGS sequence"/>
</dbReference>
<dbReference type="InterPro" id="IPR039331">
    <property type="entry name" value="PAPs-like"/>
</dbReference>
<evidence type="ECO:0000313" key="5">
    <source>
        <dbReference type="Proteomes" id="UP000178348"/>
    </source>
</evidence>
<evidence type="ECO:0000256" key="2">
    <source>
        <dbReference type="SAM" id="MobiDB-lite"/>
    </source>
</evidence>
<dbReference type="GO" id="GO:0003993">
    <property type="term" value="F:acid phosphatase activity"/>
    <property type="evidence" value="ECO:0007669"/>
    <property type="project" value="InterPro"/>
</dbReference>
<comment type="caution">
    <text evidence="4">The sequence shown here is derived from an EMBL/GenBank/DDBJ whole genome shotgun (WGS) entry which is preliminary data.</text>
</comment>
<dbReference type="PANTHER" id="PTHR22953:SF153">
    <property type="entry name" value="PURPLE ACID PHOSPHATASE"/>
    <property type="match status" value="1"/>
</dbReference>
<feature type="domain" description="Calcineurin-like phosphoesterase" evidence="3">
    <location>
        <begin position="53"/>
        <end position="235"/>
    </location>
</feature>
<evidence type="ECO:0000259" key="3">
    <source>
        <dbReference type="Pfam" id="PF00149"/>
    </source>
</evidence>
<protein>
    <recommendedName>
        <fullName evidence="3">Calcineurin-like phosphoesterase domain-containing protein</fullName>
    </recommendedName>
</protein>
<dbReference type="SUPFAM" id="SSF56300">
    <property type="entry name" value="Metallo-dependent phosphatases"/>
    <property type="match status" value="1"/>
</dbReference>
<evidence type="ECO:0000256" key="1">
    <source>
        <dbReference type="ARBA" id="ARBA00022729"/>
    </source>
</evidence>
<feature type="region of interest" description="Disordered" evidence="2">
    <location>
        <begin position="1"/>
        <end position="35"/>
    </location>
</feature>
<name>A0A1G2CMX9_9BACT</name>